<dbReference type="Proteomes" id="UP000663829">
    <property type="component" value="Unassembled WGS sequence"/>
</dbReference>
<keyword evidence="3" id="KW-1185">Reference proteome</keyword>
<evidence type="ECO:0000313" key="1">
    <source>
        <dbReference type="EMBL" id="CAF1586458.1"/>
    </source>
</evidence>
<reference evidence="1" key="1">
    <citation type="submission" date="2021-02" db="EMBL/GenBank/DDBJ databases">
        <authorList>
            <person name="Nowell W R."/>
        </authorList>
    </citation>
    <scope>NUCLEOTIDE SEQUENCE</scope>
</reference>
<proteinExistence type="predicted"/>
<dbReference type="AlphaFoldDB" id="A0A815ZLY6"/>
<accession>A0A815ZLY6</accession>
<gene>
    <name evidence="1" type="ORF">GPM918_LOCUS41449</name>
    <name evidence="2" type="ORF">SRO942_LOCUS42501</name>
</gene>
<sequence>MASFGVRPIPIDSATTTTVCISPDINYEDVTLDWIDSHVNKTDDCLDTRRRLGTTVNYLKVFDDSQTSVDYVRSALNGNIFLIVSGLLGGKVTFEVHDEPQLKFIYVFCLNREIHAQWTQNTKKFAEYSVIN</sequence>
<dbReference type="Proteomes" id="UP000681722">
    <property type="component" value="Unassembled WGS sequence"/>
</dbReference>
<evidence type="ECO:0000313" key="2">
    <source>
        <dbReference type="EMBL" id="CAF4456310.1"/>
    </source>
</evidence>
<evidence type="ECO:0000313" key="3">
    <source>
        <dbReference type="Proteomes" id="UP000663829"/>
    </source>
</evidence>
<name>A0A815ZLY6_9BILA</name>
<comment type="caution">
    <text evidence="1">The sequence shown here is derived from an EMBL/GenBank/DDBJ whole genome shotgun (WGS) entry which is preliminary data.</text>
</comment>
<protein>
    <submittedName>
        <fullName evidence="1">Uncharacterized protein</fullName>
    </submittedName>
</protein>
<dbReference type="OrthoDB" id="10055810at2759"/>
<organism evidence="1 3">
    <name type="scientific">Didymodactylos carnosus</name>
    <dbReference type="NCBI Taxonomy" id="1234261"/>
    <lineage>
        <taxon>Eukaryota</taxon>
        <taxon>Metazoa</taxon>
        <taxon>Spiralia</taxon>
        <taxon>Gnathifera</taxon>
        <taxon>Rotifera</taxon>
        <taxon>Eurotatoria</taxon>
        <taxon>Bdelloidea</taxon>
        <taxon>Philodinida</taxon>
        <taxon>Philodinidae</taxon>
        <taxon>Didymodactylos</taxon>
    </lineage>
</organism>
<dbReference type="EMBL" id="CAJOBC010098758">
    <property type="protein sequence ID" value="CAF4456310.1"/>
    <property type="molecule type" value="Genomic_DNA"/>
</dbReference>
<dbReference type="EMBL" id="CAJNOQ010032699">
    <property type="protein sequence ID" value="CAF1586458.1"/>
    <property type="molecule type" value="Genomic_DNA"/>
</dbReference>